<dbReference type="PANTHER" id="PTHR39945:SF1">
    <property type="entry name" value="FI14129P"/>
    <property type="match status" value="1"/>
</dbReference>
<feature type="chain" id="PRO_5012009039" description="Secreted protein" evidence="1">
    <location>
        <begin position="32"/>
        <end position="102"/>
    </location>
</feature>
<dbReference type="EMBL" id="MNPL01029351">
    <property type="protein sequence ID" value="OQR67282.1"/>
    <property type="molecule type" value="Genomic_DNA"/>
</dbReference>
<dbReference type="AlphaFoldDB" id="A0A1V9X213"/>
<dbReference type="Proteomes" id="UP000192247">
    <property type="component" value="Unassembled WGS sequence"/>
</dbReference>
<evidence type="ECO:0000313" key="2">
    <source>
        <dbReference type="EMBL" id="OQR67282.1"/>
    </source>
</evidence>
<name>A0A1V9X213_9ACAR</name>
<feature type="signal peptide" evidence="1">
    <location>
        <begin position="1"/>
        <end position="31"/>
    </location>
</feature>
<dbReference type="PANTHER" id="PTHR39945">
    <property type="entry name" value="FI14129P"/>
    <property type="match status" value="1"/>
</dbReference>
<proteinExistence type="predicted"/>
<gene>
    <name evidence="2" type="ORF">BIW11_04801</name>
</gene>
<reference evidence="2 3" key="1">
    <citation type="journal article" date="2017" name="Gigascience">
        <title>Draft genome of the honey bee ectoparasitic mite, Tropilaelaps mercedesae, is shaped by the parasitic life history.</title>
        <authorList>
            <person name="Dong X."/>
            <person name="Armstrong S.D."/>
            <person name="Xia D."/>
            <person name="Makepeace B.L."/>
            <person name="Darby A.C."/>
            <person name="Kadowaki T."/>
        </authorList>
    </citation>
    <scope>NUCLEOTIDE SEQUENCE [LARGE SCALE GENOMIC DNA]</scope>
    <source>
        <strain evidence="2">Wuxi-XJTLU</strain>
    </source>
</reference>
<dbReference type="OrthoDB" id="8300582at2759"/>
<keyword evidence="1" id="KW-0732">Signal</keyword>
<evidence type="ECO:0008006" key="4">
    <source>
        <dbReference type="Google" id="ProtNLM"/>
    </source>
</evidence>
<accession>A0A1V9X213</accession>
<comment type="caution">
    <text evidence="2">The sequence shown here is derived from an EMBL/GenBank/DDBJ whole genome shotgun (WGS) entry which is preliminary data.</text>
</comment>
<protein>
    <recommendedName>
        <fullName evidence="4">Secreted protein</fullName>
    </recommendedName>
</protein>
<organism evidence="2 3">
    <name type="scientific">Tropilaelaps mercedesae</name>
    <dbReference type="NCBI Taxonomy" id="418985"/>
    <lineage>
        <taxon>Eukaryota</taxon>
        <taxon>Metazoa</taxon>
        <taxon>Ecdysozoa</taxon>
        <taxon>Arthropoda</taxon>
        <taxon>Chelicerata</taxon>
        <taxon>Arachnida</taxon>
        <taxon>Acari</taxon>
        <taxon>Parasitiformes</taxon>
        <taxon>Mesostigmata</taxon>
        <taxon>Gamasina</taxon>
        <taxon>Dermanyssoidea</taxon>
        <taxon>Laelapidae</taxon>
        <taxon>Tropilaelaps</taxon>
    </lineage>
</organism>
<sequence>MMFRLMSTSLPCYSLLLVAVLLCLLSTTTNAVPVEGECLPGGKLTELCQRCAKFTKAVNAFSLCCNSEAEITNPSPRKQRSVRSWCSKFLEFDVPYYKSTPQ</sequence>
<evidence type="ECO:0000313" key="3">
    <source>
        <dbReference type="Proteomes" id="UP000192247"/>
    </source>
</evidence>
<dbReference type="InParanoid" id="A0A1V9X213"/>
<keyword evidence="3" id="KW-1185">Reference proteome</keyword>
<evidence type="ECO:0000256" key="1">
    <source>
        <dbReference type="SAM" id="SignalP"/>
    </source>
</evidence>